<evidence type="ECO:0000313" key="4">
    <source>
        <dbReference type="EnsemblPlants" id="OBART04G05550.1"/>
    </source>
</evidence>
<evidence type="ECO:0000256" key="1">
    <source>
        <dbReference type="ARBA" id="ARBA00004167"/>
    </source>
</evidence>
<keyword evidence="5" id="KW-1185">Reference proteome</keyword>
<accession>A0A0D3FTH8</accession>
<dbReference type="GO" id="GO:0004674">
    <property type="term" value="F:protein serine/threonine kinase activity"/>
    <property type="evidence" value="ECO:0007669"/>
    <property type="project" value="UniProtKB-EC"/>
</dbReference>
<comment type="subcellular location">
    <subcellularLocation>
        <location evidence="1">Membrane</location>
        <topology evidence="1">Single-pass membrane protein</topology>
    </subcellularLocation>
</comment>
<evidence type="ECO:0000313" key="5">
    <source>
        <dbReference type="Proteomes" id="UP000026960"/>
    </source>
</evidence>
<dbReference type="STRING" id="65489.A0A0D3FTH8"/>
<dbReference type="InterPro" id="IPR001611">
    <property type="entry name" value="Leu-rich_rpt"/>
</dbReference>
<proteinExistence type="predicted"/>
<evidence type="ECO:0000256" key="3">
    <source>
        <dbReference type="ARBA" id="ARBA00023170"/>
    </source>
</evidence>
<name>A0A0D3FTH8_9ORYZ</name>
<dbReference type="EnsemblPlants" id="OBART04G05550.1">
    <property type="protein sequence ID" value="OBART04G05550.1"/>
    <property type="gene ID" value="OBART04G05550"/>
</dbReference>
<dbReference type="PaxDb" id="65489-OBART04G05550.1"/>
<dbReference type="AlphaFoldDB" id="A0A0D3FTH8"/>
<dbReference type="HOGENOM" id="CLU_000288_18_14_1"/>
<keyword evidence="3" id="KW-0675">Receptor</keyword>
<protein>
    <recommendedName>
        <fullName evidence="6">Leucine-rich repeat-containing N-terminal plant-type domain-containing protein</fullName>
    </recommendedName>
</protein>
<dbReference type="Gramene" id="OBART04G05550.1">
    <property type="protein sequence ID" value="OBART04G05550.1"/>
    <property type="gene ID" value="OBART04G05550"/>
</dbReference>
<dbReference type="InterPro" id="IPR032675">
    <property type="entry name" value="LRR_dom_sf"/>
</dbReference>
<dbReference type="PANTHER" id="PTHR48053">
    <property type="entry name" value="LEUCINE RICH REPEAT FAMILY PROTEIN, EXPRESSED"/>
    <property type="match status" value="1"/>
</dbReference>
<organism evidence="4">
    <name type="scientific">Oryza barthii</name>
    <dbReference type="NCBI Taxonomy" id="65489"/>
    <lineage>
        <taxon>Eukaryota</taxon>
        <taxon>Viridiplantae</taxon>
        <taxon>Streptophyta</taxon>
        <taxon>Embryophyta</taxon>
        <taxon>Tracheophyta</taxon>
        <taxon>Spermatophyta</taxon>
        <taxon>Magnoliopsida</taxon>
        <taxon>Liliopsida</taxon>
        <taxon>Poales</taxon>
        <taxon>Poaceae</taxon>
        <taxon>BOP clade</taxon>
        <taxon>Oryzoideae</taxon>
        <taxon>Oryzeae</taxon>
        <taxon>Oryzinae</taxon>
        <taxon>Oryza</taxon>
    </lineage>
</organism>
<dbReference type="GO" id="GO:0016020">
    <property type="term" value="C:membrane"/>
    <property type="evidence" value="ECO:0007669"/>
    <property type="project" value="UniProtKB-SubCell"/>
</dbReference>
<dbReference type="SUPFAM" id="SSF52058">
    <property type="entry name" value="L domain-like"/>
    <property type="match status" value="1"/>
</dbReference>
<dbReference type="PANTHER" id="PTHR48053:SF164">
    <property type="entry name" value="LEUCINE-RICH REPEAT-CONTAINING N-TERMINAL PLANT-TYPE DOMAIN-CONTAINING PROTEIN"/>
    <property type="match status" value="1"/>
</dbReference>
<dbReference type="Proteomes" id="UP000026960">
    <property type="component" value="Chromosome 4"/>
</dbReference>
<reference evidence="4" key="1">
    <citation type="journal article" date="2009" name="Rice">
        <title>De Novo Next Generation Sequencing of Plant Genomes.</title>
        <authorList>
            <person name="Rounsley S."/>
            <person name="Marri P.R."/>
            <person name="Yu Y."/>
            <person name="He R."/>
            <person name="Sisneros N."/>
            <person name="Goicoechea J.L."/>
            <person name="Lee S.J."/>
            <person name="Angelova A."/>
            <person name="Kudrna D."/>
            <person name="Luo M."/>
            <person name="Affourtit J."/>
            <person name="Desany B."/>
            <person name="Knight J."/>
            <person name="Niazi F."/>
            <person name="Egholm M."/>
            <person name="Wing R.A."/>
        </authorList>
    </citation>
    <scope>NUCLEOTIDE SEQUENCE [LARGE SCALE GENOMIC DNA]</scope>
    <source>
        <strain evidence="4">cv. IRGC 105608</strain>
    </source>
</reference>
<sequence length="88" mass="9792">MTRELGGIISPSIGKLDKLPRIALHQNSLHGPIPSDIKNCTELRVIYLKANYLQGGIPSEIGELIHLTVLNNRSLKHNLKVPVFMQNL</sequence>
<reference evidence="4" key="2">
    <citation type="submission" date="2015-03" db="UniProtKB">
        <authorList>
            <consortium name="EnsemblPlants"/>
        </authorList>
    </citation>
    <scope>IDENTIFICATION</scope>
</reference>
<dbReference type="Gene3D" id="3.80.10.10">
    <property type="entry name" value="Ribonuclease Inhibitor"/>
    <property type="match status" value="1"/>
</dbReference>
<dbReference type="InterPro" id="IPR051716">
    <property type="entry name" value="Plant_RL_S/T_kinase"/>
</dbReference>
<evidence type="ECO:0000256" key="2">
    <source>
        <dbReference type="ARBA" id="ARBA00022729"/>
    </source>
</evidence>
<dbReference type="eggNOG" id="ENOG502QTGH">
    <property type="taxonomic scope" value="Eukaryota"/>
</dbReference>
<keyword evidence="2" id="KW-0732">Signal</keyword>
<dbReference type="Pfam" id="PF00560">
    <property type="entry name" value="LRR_1"/>
    <property type="match status" value="1"/>
</dbReference>
<evidence type="ECO:0008006" key="6">
    <source>
        <dbReference type="Google" id="ProtNLM"/>
    </source>
</evidence>